<protein>
    <submittedName>
        <fullName evidence="1">Uncharacterized protein</fullName>
    </submittedName>
</protein>
<dbReference type="EMBL" id="JAQIZT010000018">
    <property type="protein sequence ID" value="KAJ6957801.1"/>
    <property type="molecule type" value="Genomic_DNA"/>
</dbReference>
<name>A0AAD6LEF7_9ROSI</name>
<dbReference type="AlphaFoldDB" id="A0AAD6LEF7"/>
<keyword evidence="2" id="KW-1185">Reference proteome</keyword>
<organism evidence="1 2">
    <name type="scientific">Populus alba x Populus x berolinensis</name>
    <dbReference type="NCBI Taxonomy" id="444605"/>
    <lineage>
        <taxon>Eukaryota</taxon>
        <taxon>Viridiplantae</taxon>
        <taxon>Streptophyta</taxon>
        <taxon>Embryophyta</taxon>
        <taxon>Tracheophyta</taxon>
        <taxon>Spermatophyta</taxon>
        <taxon>Magnoliopsida</taxon>
        <taxon>eudicotyledons</taxon>
        <taxon>Gunneridae</taxon>
        <taxon>Pentapetalae</taxon>
        <taxon>rosids</taxon>
        <taxon>fabids</taxon>
        <taxon>Malpighiales</taxon>
        <taxon>Salicaceae</taxon>
        <taxon>Saliceae</taxon>
        <taxon>Populus</taxon>
    </lineage>
</organism>
<evidence type="ECO:0000313" key="1">
    <source>
        <dbReference type="EMBL" id="KAJ6957801.1"/>
    </source>
</evidence>
<evidence type="ECO:0000313" key="2">
    <source>
        <dbReference type="Proteomes" id="UP001164929"/>
    </source>
</evidence>
<accession>A0AAD6LEF7</accession>
<dbReference type="Proteomes" id="UP001164929">
    <property type="component" value="Chromosome 18"/>
</dbReference>
<reference evidence="1 2" key="1">
    <citation type="journal article" date="2023" name="Mol. Ecol. Resour.">
        <title>Chromosome-level genome assembly of a triploid poplar Populus alba 'Berolinensis'.</title>
        <authorList>
            <person name="Chen S."/>
            <person name="Yu Y."/>
            <person name="Wang X."/>
            <person name="Wang S."/>
            <person name="Zhang T."/>
            <person name="Zhou Y."/>
            <person name="He R."/>
            <person name="Meng N."/>
            <person name="Wang Y."/>
            <person name="Liu W."/>
            <person name="Liu Z."/>
            <person name="Liu J."/>
            <person name="Guo Q."/>
            <person name="Huang H."/>
            <person name="Sederoff R.R."/>
            <person name="Wang G."/>
            <person name="Qu G."/>
            <person name="Chen S."/>
        </authorList>
    </citation>
    <scope>NUCLEOTIDE SEQUENCE [LARGE SCALE GENOMIC DNA]</scope>
    <source>
        <strain evidence="1">SC-2020</strain>
    </source>
</reference>
<proteinExistence type="predicted"/>
<comment type="caution">
    <text evidence="1">The sequence shown here is derived from an EMBL/GenBank/DDBJ whole genome shotgun (WGS) entry which is preliminary data.</text>
</comment>
<sequence length="122" mass="13701">MREKFIASMSKQIYKLIRYFDQSLLGSEPDPGTVIAPAKVTPATSTDTTRRFHTPLFSCSVVNVVLGGSMTESPMPSHQVLGLYDRKAMFATQPLTANVDIWRDKDTFIQNRKSAADWETKD</sequence>
<gene>
    <name evidence="1" type="ORF">NC653_039696</name>
</gene>